<dbReference type="RefSeq" id="WP_274042026.1">
    <property type="nucleotide sequence ID" value="NZ_JANCPR020000021.1"/>
</dbReference>
<dbReference type="Proteomes" id="UP001214441">
    <property type="component" value="Unassembled WGS sequence"/>
</dbReference>
<dbReference type="SUPFAM" id="SSF52540">
    <property type="entry name" value="P-loop containing nucleoside triphosphate hydrolases"/>
    <property type="match status" value="1"/>
</dbReference>
<dbReference type="EC" id="3.6.4.-" evidence="3"/>
<dbReference type="GO" id="GO:0004386">
    <property type="term" value="F:helicase activity"/>
    <property type="evidence" value="ECO:0007669"/>
    <property type="project" value="UniProtKB-KW"/>
</dbReference>
<dbReference type="InterPro" id="IPR014001">
    <property type="entry name" value="Helicase_ATP-bd"/>
</dbReference>
<keyword evidence="4" id="KW-1185">Reference proteome</keyword>
<protein>
    <submittedName>
        <fullName evidence="3">DEAD/DEAH box helicase</fullName>
        <ecNumber evidence="3">3.6.4.-</ecNumber>
    </submittedName>
</protein>
<dbReference type="PROSITE" id="PS51194">
    <property type="entry name" value="HELICASE_CTER"/>
    <property type="match status" value="1"/>
</dbReference>
<keyword evidence="3" id="KW-0347">Helicase</keyword>
<name>A0ABT6ZZM2_9ACTN</name>
<comment type="caution">
    <text evidence="3">The sequence shown here is derived from an EMBL/GenBank/DDBJ whole genome shotgun (WGS) entry which is preliminary data.</text>
</comment>
<dbReference type="Pfam" id="PF00271">
    <property type="entry name" value="Helicase_C"/>
    <property type="match status" value="1"/>
</dbReference>
<reference evidence="3 4" key="1">
    <citation type="submission" date="2023-05" db="EMBL/GenBank/DDBJ databases">
        <title>Streptantibioticus silvisoli sp. nov., acidotolerant actinomycetes 1 from pine litter.</title>
        <authorList>
            <person name="Swiecimska M."/>
            <person name="Golinska P."/>
            <person name="Sangal V."/>
            <person name="Wachnowicz B."/>
            <person name="Goodfellow M."/>
        </authorList>
    </citation>
    <scope>NUCLEOTIDE SEQUENCE [LARGE SCALE GENOMIC DNA]</scope>
    <source>
        <strain evidence="3 4">DSM 42109</strain>
    </source>
</reference>
<sequence>MSDVTSSVIQKVRDMSETVLRVYAEDPGIVTENANSERRIVKGGYGDRQLFELVQNGADEVAAEPGGKVQAVLTDTHLYCANQGTPVTAEGAETILRMGVSKKRGGQIGRFGVGVKSVLVVTDVPQFFSTTGSFGFDRAWAMERIRTIPEVAAALGGDFEAPVLRMARALDEAAERTADPVLDELMREHTTVVRLPLLDGMADRLSEDMIGHTGNGRSLGREEFPTGFQLFSPHVGTVTLEDRRQRPVQRRVLTVTHDGNRHRVHEVRSQKAPEDSRWRVFRRSHEPSPAARKDAGELHDRIRLELAWAVPEFTVDEQSGLHQAQSRRGRMWTFFPTKYEMTLTGILNGAWKTNEDRQNLLDASAFNDEMLRVAAELVVDSLPQLAPAEDPAAYLPLLPGRTKAVEMLSWADECLTKTVWAAAARRPSLPDQDGVLQAPVDLNVHPSLGKDKSLARWLRMWHEYPGRPAEWLHPSAEATDLRSGKVEHILSAARKERASLTEWLEALVADGTPKSSAVALAIVADMVESNPKLGAEARTAKILLTEDIGMVPPAPGQIYLRSDEGGLRETLTYVHPELAADAEAQRALHVLGVREADAEGRFLSVLEAGFDGYGPREWELFWDRLHRAGSNRLGHRILQQIDDATSTLHVRTVAGRFVPVRDAMLPGAVVTAESDPTLAIDLTFHSDDGPFFRDLRLSDRPTSGHDVTEAYWFDDYREALRKMMARKPEFANRAPSLATIKAEGSPVGGPLHLLEQMSEEARARFLTELPTDALIDFWTVQIGNRATTRQQASSPIRWMLRKHGRVRTSQGIRPLAQAVGPQLAEYGTFLPVADLPAEKARKLHLATTLEELPQARWDELFEELVRSEDDAFVGSMYVLLTRRELDFPDGLTRCRVGDAWETREDAEIAVAADADQYRALRAENMPALLVGSAEDAELMIERWNMIPFGDVISVETRHVAGDEPVQVGELFPSLRKVAGNKISQYTVVRCSELEEVTRTPNGVTPKPLPSALLGSRVLVAADADRLETLTAVSSELRLGIDANGCRRLLDSERQDAEDKARREARRQVRDTEDIVDKLLLLLGADTLRERLPETLLDAERTATGDELSDRRLAELAFHVHEEGILQVHCRDLQQRYPDAPGSFHGSSTATRFVSELGFPGSFAGFRTPTLESRIDVDGPRDFPRLHAYQEKLADSVFAMLDRLQPQRAMLSLPTGAGKTRIASEAVIRWIKQVGELSGPILWIGQTSELCEQAVQSWKFVWEKAGAAGPLAISRLWSEREAGPVDDRPHLVVATDAKLSEETCLADPSYEWLRQAALVIVDEAHAATAPSYTRILTQLGITSRQTDRHLLGLTATPFRARSEEETRRLVERFGARRLDEGVFTRDDPYTELRELGVLADVEHRVMQGGSITLSHEELERAEQMRVLSRTAELRLAQDHDRSTRIVEQIAAMPEDWPVLVFATSVDHAKTLAAQLKDLGVRAASVDASTSTQDRQSRVEGFRAGRIRVLTNFGVLTQGFDAPATRAVVVARPVYSPNVYQQMIGRGLRGPLNGGKETCLILDVRDNIENYDHSLAFTEFEHLWSRQ</sequence>
<dbReference type="InterPro" id="IPR006935">
    <property type="entry name" value="Helicase/UvrB_N"/>
</dbReference>
<keyword evidence="3" id="KW-0378">Hydrolase</keyword>
<feature type="domain" description="Helicase ATP-binding" evidence="1">
    <location>
        <begin position="1199"/>
        <end position="1374"/>
    </location>
</feature>
<dbReference type="InterPro" id="IPR001650">
    <property type="entry name" value="Helicase_C-like"/>
</dbReference>
<dbReference type="SUPFAM" id="SSF55874">
    <property type="entry name" value="ATPase domain of HSP90 chaperone/DNA topoisomerase II/histidine kinase"/>
    <property type="match status" value="1"/>
</dbReference>
<feature type="domain" description="Helicase C-terminal" evidence="2">
    <location>
        <begin position="1443"/>
        <end position="1585"/>
    </location>
</feature>
<evidence type="ECO:0000259" key="2">
    <source>
        <dbReference type="PROSITE" id="PS51194"/>
    </source>
</evidence>
<dbReference type="PANTHER" id="PTHR47396">
    <property type="entry name" value="TYPE I RESTRICTION ENZYME ECOKI R PROTEIN"/>
    <property type="match status" value="1"/>
</dbReference>
<dbReference type="SMART" id="SM00487">
    <property type="entry name" value="DEXDc"/>
    <property type="match status" value="1"/>
</dbReference>
<dbReference type="InterPro" id="IPR050742">
    <property type="entry name" value="Helicase_Restrict-Modif_Enz"/>
</dbReference>
<dbReference type="GO" id="GO:0016787">
    <property type="term" value="F:hydrolase activity"/>
    <property type="evidence" value="ECO:0007669"/>
    <property type="project" value="UniProtKB-KW"/>
</dbReference>
<dbReference type="Gene3D" id="3.40.50.300">
    <property type="entry name" value="P-loop containing nucleotide triphosphate hydrolases"/>
    <property type="match status" value="2"/>
</dbReference>
<evidence type="ECO:0000313" key="4">
    <source>
        <dbReference type="Proteomes" id="UP001214441"/>
    </source>
</evidence>
<evidence type="ECO:0000259" key="1">
    <source>
        <dbReference type="PROSITE" id="PS51192"/>
    </source>
</evidence>
<accession>A0ABT6ZZM2</accession>
<dbReference type="NCBIfam" id="NF047352">
    <property type="entry name" value="P_loop_sacsin"/>
    <property type="match status" value="1"/>
</dbReference>
<dbReference type="EMBL" id="JANCPR020000021">
    <property type="protein sequence ID" value="MDJ1134505.1"/>
    <property type="molecule type" value="Genomic_DNA"/>
</dbReference>
<dbReference type="PANTHER" id="PTHR47396:SF1">
    <property type="entry name" value="ATP-DEPENDENT HELICASE IRC3-RELATED"/>
    <property type="match status" value="1"/>
</dbReference>
<dbReference type="InterPro" id="IPR036890">
    <property type="entry name" value="HATPase_C_sf"/>
</dbReference>
<dbReference type="InterPro" id="IPR027417">
    <property type="entry name" value="P-loop_NTPase"/>
</dbReference>
<gene>
    <name evidence="3" type="ORF">NMN56_021550</name>
</gene>
<proteinExistence type="predicted"/>
<keyword evidence="3" id="KW-0067">ATP-binding</keyword>
<organism evidence="3 4">
    <name type="scientific">Streptomyces iconiensis</name>
    <dbReference type="NCBI Taxonomy" id="1384038"/>
    <lineage>
        <taxon>Bacteria</taxon>
        <taxon>Bacillati</taxon>
        <taxon>Actinomycetota</taxon>
        <taxon>Actinomycetes</taxon>
        <taxon>Kitasatosporales</taxon>
        <taxon>Streptomycetaceae</taxon>
        <taxon>Streptomyces</taxon>
    </lineage>
</organism>
<dbReference type="SMART" id="SM00490">
    <property type="entry name" value="HELICc"/>
    <property type="match status" value="1"/>
</dbReference>
<dbReference type="PROSITE" id="PS51192">
    <property type="entry name" value="HELICASE_ATP_BIND_1"/>
    <property type="match status" value="1"/>
</dbReference>
<keyword evidence="3" id="KW-0547">Nucleotide-binding</keyword>
<dbReference type="Pfam" id="PF04851">
    <property type="entry name" value="ResIII"/>
    <property type="match status" value="1"/>
</dbReference>
<evidence type="ECO:0000313" key="3">
    <source>
        <dbReference type="EMBL" id="MDJ1134505.1"/>
    </source>
</evidence>